<keyword evidence="3" id="KW-1185">Reference proteome</keyword>
<feature type="compositionally biased region" description="Pro residues" evidence="1">
    <location>
        <begin position="7"/>
        <end position="18"/>
    </location>
</feature>
<feature type="compositionally biased region" description="Polar residues" evidence="1">
    <location>
        <begin position="149"/>
        <end position="174"/>
    </location>
</feature>
<reference evidence="2" key="1">
    <citation type="submission" date="2022-07" db="EMBL/GenBank/DDBJ databases">
        <title>Phylogenomic reconstructions and comparative analyses of Kickxellomycotina fungi.</title>
        <authorList>
            <person name="Reynolds N.K."/>
            <person name="Stajich J.E."/>
            <person name="Barry K."/>
            <person name="Grigoriev I.V."/>
            <person name="Crous P."/>
            <person name="Smith M.E."/>
        </authorList>
    </citation>
    <scope>NUCLEOTIDE SEQUENCE</scope>
    <source>
        <strain evidence="2">RSA 1196</strain>
    </source>
</reference>
<evidence type="ECO:0000313" key="3">
    <source>
        <dbReference type="Proteomes" id="UP001150925"/>
    </source>
</evidence>
<evidence type="ECO:0000313" key="2">
    <source>
        <dbReference type="EMBL" id="KAJ1953179.1"/>
    </source>
</evidence>
<feature type="region of interest" description="Disordered" evidence="1">
    <location>
        <begin position="1"/>
        <end position="59"/>
    </location>
</feature>
<organism evidence="2 3">
    <name type="scientific">Dispira parvispora</name>
    <dbReference type="NCBI Taxonomy" id="1520584"/>
    <lineage>
        <taxon>Eukaryota</taxon>
        <taxon>Fungi</taxon>
        <taxon>Fungi incertae sedis</taxon>
        <taxon>Zoopagomycota</taxon>
        <taxon>Kickxellomycotina</taxon>
        <taxon>Dimargaritomycetes</taxon>
        <taxon>Dimargaritales</taxon>
        <taxon>Dimargaritaceae</taxon>
        <taxon>Dispira</taxon>
    </lineage>
</organism>
<dbReference type="Proteomes" id="UP001150925">
    <property type="component" value="Unassembled WGS sequence"/>
</dbReference>
<comment type="caution">
    <text evidence="2">The sequence shown here is derived from an EMBL/GenBank/DDBJ whole genome shotgun (WGS) entry which is preliminary data.</text>
</comment>
<protein>
    <submittedName>
        <fullName evidence="2">Uncharacterized protein</fullName>
    </submittedName>
</protein>
<dbReference type="OrthoDB" id="5576583at2759"/>
<name>A0A9W8E4N7_9FUNG</name>
<feature type="compositionally biased region" description="Low complexity" evidence="1">
    <location>
        <begin position="50"/>
        <end position="59"/>
    </location>
</feature>
<sequence>MSRHTPSPGPSAESPPPQEQALPSASLPRTPTPDSAPTAQQSSPGASDQSSPPVSRSWEVVSSVSERSFEEQREEALQEFGPGTFEYEIAAQYVRDSLLYDTNLANHPQLQQAMLSQTSITPSGESVVVGPVVPSTHTFTELTPPAAQYQRNTGTPTLKASPSECTDTSDSTASPAPRRGHNSDYYDEEKREFRYIQQRIPVQPQFHSRSQATPSVQPFANTRFPSSASTHVVPMSKEAADITISQGSDSPSSLRSQQSSLGSFPMFSKAMYIQPDGRIPRGAL</sequence>
<feature type="non-terminal residue" evidence="2">
    <location>
        <position position="284"/>
    </location>
</feature>
<proteinExistence type="predicted"/>
<gene>
    <name evidence="2" type="ORF">IWQ62_006058</name>
</gene>
<feature type="region of interest" description="Disordered" evidence="1">
    <location>
        <begin position="138"/>
        <end position="184"/>
    </location>
</feature>
<dbReference type="AlphaFoldDB" id="A0A9W8E4N7"/>
<feature type="compositionally biased region" description="Polar residues" evidence="1">
    <location>
        <begin position="27"/>
        <end position="49"/>
    </location>
</feature>
<accession>A0A9W8E4N7</accession>
<dbReference type="EMBL" id="JANBPY010002950">
    <property type="protein sequence ID" value="KAJ1953179.1"/>
    <property type="molecule type" value="Genomic_DNA"/>
</dbReference>
<evidence type="ECO:0000256" key="1">
    <source>
        <dbReference type="SAM" id="MobiDB-lite"/>
    </source>
</evidence>